<dbReference type="InterPro" id="IPR027266">
    <property type="entry name" value="TrmE/GcvT-like"/>
</dbReference>
<dbReference type="GO" id="GO:0008168">
    <property type="term" value="F:methyltransferase activity"/>
    <property type="evidence" value="ECO:0007669"/>
    <property type="project" value="UniProtKB-KW"/>
</dbReference>
<comment type="subcellular location">
    <subcellularLocation>
        <location evidence="1">Mitochondrion matrix</location>
    </subcellularLocation>
</comment>
<reference evidence="8" key="1">
    <citation type="journal article" date="2020" name="Stud. Mycol.">
        <title>101 Dothideomycetes genomes: a test case for predicting lifestyles and emergence of pathogens.</title>
        <authorList>
            <person name="Haridas S."/>
            <person name="Albert R."/>
            <person name="Binder M."/>
            <person name="Bloem J."/>
            <person name="Labutti K."/>
            <person name="Salamov A."/>
            <person name="Andreopoulos B."/>
            <person name="Baker S."/>
            <person name="Barry K."/>
            <person name="Bills G."/>
            <person name="Bluhm B."/>
            <person name="Cannon C."/>
            <person name="Castanera R."/>
            <person name="Culley D."/>
            <person name="Daum C."/>
            <person name="Ezra D."/>
            <person name="Gonzalez J."/>
            <person name="Henrissat B."/>
            <person name="Kuo A."/>
            <person name="Liang C."/>
            <person name="Lipzen A."/>
            <person name="Lutzoni F."/>
            <person name="Magnuson J."/>
            <person name="Mondo S."/>
            <person name="Nolan M."/>
            <person name="Ohm R."/>
            <person name="Pangilinan J."/>
            <person name="Park H.-J."/>
            <person name="Ramirez L."/>
            <person name="Alfaro M."/>
            <person name="Sun H."/>
            <person name="Tritt A."/>
            <person name="Yoshinaga Y."/>
            <person name="Zwiers L.-H."/>
            <person name="Turgeon B."/>
            <person name="Goodwin S."/>
            <person name="Spatafora J."/>
            <person name="Crous P."/>
            <person name="Grigoriev I."/>
        </authorList>
    </citation>
    <scope>NUCLEOTIDE SEQUENCE</scope>
    <source>
        <strain evidence="8">CBS 207.26</strain>
    </source>
</reference>
<dbReference type="OrthoDB" id="191995at2759"/>
<feature type="region of interest" description="Disordered" evidence="6">
    <location>
        <begin position="1"/>
        <end position="30"/>
    </location>
</feature>
<dbReference type="Gene3D" id="3.30.1360.120">
    <property type="entry name" value="Probable tRNA modification gtpase trme, domain 1"/>
    <property type="match status" value="1"/>
</dbReference>
<evidence type="ECO:0000256" key="5">
    <source>
        <dbReference type="ARBA" id="ARBA00093637"/>
    </source>
</evidence>
<comment type="similarity">
    <text evidence="4">Belongs to the GcvT family. CAF17/IBA57 subfamily.</text>
</comment>
<dbReference type="PANTHER" id="PTHR22602">
    <property type="entry name" value="TRANSFERASE CAF17, MITOCHONDRIAL-RELATED"/>
    <property type="match status" value="1"/>
</dbReference>
<dbReference type="NCBIfam" id="TIGR03317">
    <property type="entry name" value="ygfZ_signature"/>
    <property type="match status" value="1"/>
</dbReference>
<evidence type="ECO:0000256" key="4">
    <source>
        <dbReference type="ARBA" id="ARBA00093447"/>
    </source>
</evidence>
<evidence type="ECO:0000256" key="6">
    <source>
        <dbReference type="SAM" id="MobiDB-lite"/>
    </source>
</evidence>
<evidence type="ECO:0000256" key="2">
    <source>
        <dbReference type="ARBA" id="ARBA00022946"/>
    </source>
</evidence>
<name>A0A6A6EAC6_9PEZI</name>
<sequence>MRLLSSPRTFTSRRRRAPAAASYSTLSSGHYGHRNTTSIRIPQSLTSTAIISSRNVYRQYATSSDTGSFLPDKLAPRSIVPLLHRRLVQLSGPDASKFLQGLVTNNVDPDREDAFYSTLLDARGRVLWDVFIWPRKDDTNAWGCYIDVDAAEVGALVRHLKRHKLRSKFDIRVIDENESSVWAGWCDTQPETPLFGPNTEGLLGSVEDPRARGFGYRLLFRGSCTYNFGGQPDTKPGWLCHDEQYHLRRYLYGIPEGQKEVQRESALPMESNIDLSQGIDFKKGCYVGQELTIRTKHTGVVRKRILPVQLYREGDPVPEDGELAKYNPTWTGKVESGADIKQLDEEGSIKKGRAAGKFIASIGNVGLALCRLEMMTPIRVSAEGGTYRPGVEFGVLEGGGEQSSEKPVRIKAIVPSWLREREREMWDKGRSKGVEQVES</sequence>
<proteinExistence type="inferred from homology"/>
<dbReference type="GO" id="GO:0016226">
    <property type="term" value="P:iron-sulfur cluster assembly"/>
    <property type="evidence" value="ECO:0007669"/>
    <property type="project" value="TreeGrafter"/>
</dbReference>
<dbReference type="InterPro" id="IPR057460">
    <property type="entry name" value="CAF17_C"/>
</dbReference>
<dbReference type="SUPFAM" id="SSF103025">
    <property type="entry name" value="Folate-binding domain"/>
    <property type="match status" value="1"/>
</dbReference>
<dbReference type="Proteomes" id="UP000800200">
    <property type="component" value="Unassembled WGS sequence"/>
</dbReference>
<dbReference type="Pfam" id="PF25455">
    <property type="entry name" value="Beta-barrel_CAF17_C"/>
    <property type="match status" value="1"/>
</dbReference>
<feature type="domain" description="CAF17 C-terminal" evidence="7">
    <location>
        <begin position="302"/>
        <end position="382"/>
    </location>
</feature>
<dbReference type="InterPro" id="IPR045179">
    <property type="entry name" value="YgfZ/GcvT"/>
</dbReference>
<feature type="compositionally biased region" description="Low complexity" evidence="6">
    <location>
        <begin position="1"/>
        <end position="10"/>
    </location>
</feature>
<evidence type="ECO:0000259" key="7">
    <source>
        <dbReference type="Pfam" id="PF25455"/>
    </source>
</evidence>
<keyword evidence="8" id="KW-0808">Transferase</keyword>
<evidence type="ECO:0000313" key="9">
    <source>
        <dbReference type="Proteomes" id="UP000800200"/>
    </source>
</evidence>
<keyword evidence="9" id="KW-1185">Reference proteome</keyword>
<protein>
    <recommendedName>
        <fullName evidence="5">Iron-sulfur cluster assembly factor IBA57 homolog, mitochondrial</fullName>
    </recommendedName>
</protein>
<keyword evidence="8" id="KW-0489">Methyltransferase</keyword>
<organism evidence="8 9">
    <name type="scientific">Zopfia rhizophila CBS 207.26</name>
    <dbReference type="NCBI Taxonomy" id="1314779"/>
    <lineage>
        <taxon>Eukaryota</taxon>
        <taxon>Fungi</taxon>
        <taxon>Dikarya</taxon>
        <taxon>Ascomycota</taxon>
        <taxon>Pezizomycotina</taxon>
        <taxon>Dothideomycetes</taxon>
        <taxon>Dothideomycetes incertae sedis</taxon>
        <taxon>Zopfiaceae</taxon>
        <taxon>Zopfia</taxon>
    </lineage>
</organism>
<dbReference type="GO" id="GO:0032259">
    <property type="term" value="P:methylation"/>
    <property type="evidence" value="ECO:0007669"/>
    <property type="project" value="UniProtKB-KW"/>
</dbReference>
<dbReference type="PANTHER" id="PTHR22602:SF0">
    <property type="entry name" value="TRANSFERASE CAF17, MITOCHONDRIAL-RELATED"/>
    <property type="match status" value="1"/>
</dbReference>
<dbReference type="GO" id="GO:0005759">
    <property type="term" value="C:mitochondrial matrix"/>
    <property type="evidence" value="ECO:0007669"/>
    <property type="project" value="UniProtKB-SubCell"/>
</dbReference>
<dbReference type="AlphaFoldDB" id="A0A6A6EAC6"/>
<accession>A0A6A6EAC6</accession>
<dbReference type="InterPro" id="IPR017703">
    <property type="entry name" value="YgfZ/GCV_T_CS"/>
</dbReference>
<evidence type="ECO:0000256" key="1">
    <source>
        <dbReference type="ARBA" id="ARBA00004305"/>
    </source>
</evidence>
<dbReference type="EMBL" id="ML994622">
    <property type="protein sequence ID" value="KAF2188811.1"/>
    <property type="molecule type" value="Genomic_DNA"/>
</dbReference>
<evidence type="ECO:0000313" key="8">
    <source>
        <dbReference type="EMBL" id="KAF2188811.1"/>
    </source>
</evidence>
<evidence type="ECO:0000256" key="3">
    <source>
        <dbReference type="ARBA" id="ARBA00023128"/>
    </source>
</evidence>
<keyword evidence="2" id="KW-0809">Transit peptide</keyword>
<gene>
    <name evidence="8" type="ORF">K469DRAFT_564021</name>
</gene>
<keyword evidence="3" id="KW-0496">Mitochondrion</keyword>